<gene>
    <name evidence="2" type="ORF">VNO77_07035</name>
</gene>
<dbReference type="AlphaFoldDB" id="A0AAN9M8T5"/>
<comment type="caution">
    <text evidence="2">The sequence shown here is derived from an EMBL/GenBank/DDBJ whole genome shotgun (WGS) entry which is preliminary data.</text>
</comment>
<proteinExistence type="predicted"/>
<protein>
    <submittedName>
        <fullName evidence="2">Uncharacterized protein</fullName>
    </submittedName>
</protein>
<evidence type="ECO:0000256" key="1">
    <source>
        <dbReference type="SAM" id="MobiDB-lite"/>
    </source>
</evidence>
<dbReference type="EMBL" id="JAYMYQ010000002">
    <property type="protein sequence ID" value="KAK7349571.1"/>
    <property type="molecule type" value="Genomic_DNA"/>
</dbReference>
<sequence>MCVLASWEMQQKSLPVFRNHPYARKPPPSENAPKKPLITNNGDRGDGTSVAKVWGKFPKPFAPKLKRFWGRKRINICVSVAKCLLGPFALKLRHWVGKQIPSKGIDCLEMSLQLWR</sequence>
<evidence type="ECO:0000313" key="3">
    <source>
        <dbReference type="Proteomes" id="UP001367508"/>
    </source>
</evidence>
<organism evidence="2 3">
    <name type="scientific">Canavalia gladiata</name>
    <name type="common">Sword bean</name>
    <name type="synonym">Dolichos gladiatus</name>
    <dbReference type="NCBI Taxonomy" id="3824"/>
    <lineage>
        <taxon>Eukaryota</taxon>
        <taxon>Viridiplantae</taxon>
        <taxon>Streptophyta</taxon>
        <taxon>Embryophyta</taxon>
        <taxon>Tracheophyta</taxon>
        <taxon>Spermatophyta</taxon>
        <taxon>Magnoliopsida</taxon>
        <taxon>eudicotyledons</taxon>
        <taxon>Gunneridae</taxon>
        <taxon>Pentapetalae</taxon>
        <taxon>rosids</taxon>
        <taxon>fabids</taxon>
        <taxon>Fabales</taxon>
        <taxon>Fabaceae</taxon>
        <taxon>Papilionoideae</taxon>
        <taxon>50 kb inversion clade</taxon>
        <taxon>NPAAA clade</taxon>
        <taxon>indigoferoid/millettioid clade</taxon>
        <taxon>Phaseoleae</taxon>
        <taxon>Canavalia</taxon>
    </lineage>
</organism>
<reference evidence="2 3" key="1">
    <citation type="submission" date="2024-01" db="EMBL/GenBank/DDBJ databases">
        <title>The genomes of 5 underutilized Papilionoideae crops provide insights into root nodulation and disease resistanc.</title>
        <authorList>
            <person name="Jiang F."/>
        </authorList>
    </citation>
    <scope>NUCLEOTIDE SEQUENCE [LARGE SCALE GENOMIC DNA]</scope>
    <source>
        <strain evidence="2">LVBAO_FW01</strain>
        <tissue evidence="2">Leaves</tissue>
    </source>
</reference>
<feature type="region of interest" description="Disordered" evidence="1">
    <location>
        <begin position="18"/>
        <end position="45"/>
    </location>
</feature>
<accession>A0AAN9M8T5</accession>
<name>A0AAN9M8T5_CANGL</name>
<keyword evidence="3" id="KW-1185">Reference proteome</keyword>
<evidence type="ECO:0000313" key="2">
    <source>
        <dbReference type="EMBL" id="KAK7349571.1"/>
    </source>
</evidence>
<dbReference type="Proteomes" id="UP001367508">
    <property type="component" value="Unassembled WGS sequence"/>
</dbReference>